<keyword evidence="2" id="KW-0479">Metal-binding</keyword>
<feature type="compositionally biased region" description="Pro residues" evidence="3">
    <location>
        <begin position="46"/>
        <end position="74"/>
    </location>
</feature>
<keyword evidence="2" id="KW-0863">Zinc-finger</keyword>
<feature type="domain" description="C2H2-type" evidence="4">
    <location>
        <begin position="322"/>
        <end position="350"/>
    </location>
</feature>
<protein>
    <recommendedName>
        <fullName evidence="8">Pogo transposable element derived with ZNF domain b</fullName>
    </recommendedName>
</protein>
<feature type="region of interest" description="Disordered" evidence="3">
    <location>
        <begin position="1132"/>
        <end position="1155"/>
    </location>
</feature>
<dbReference type="PROSITE" id="PS50157">
    <property type="entry name" value="ZINC_FINGER_C2H2_2"/>
    <property type="match status" value="1"/>
</dbReference>
<feature type="region of interest" description="Disordered" evidence="3">
    <location>
        <begin position="1684"/>
        <end position="1789"/>
    </location>
</feature>
<evidence type="ECO:0000256" key="3">
    <source>
        <dbReference type="SAM" id="MobiDB-lite"/>
    </source>
</evidence>
<dbReference type="GeneTree" id="ENSGT00940000163854"/>
<evidence type="ECO:0000259" key="5">
    <source>
        <dbReference type="PROSITE" id="PS51253"/>
    </source>
</evidence>
<keyword evidence="7" id="KW-1185">Reference proteome</keyword>
<dbReference type="Proteomes" id="UP000261500">
    <property type="component" value="Unplaced"/>
</dbReference>
<dbReference type="PANTHER" id="PTHR46599">
    <property type="entry name" value="PIGGYBAC TRANSPOSABLE ELEMENT-DERIVED PROTEIN 4"/>
    <property type="match status" value="1"/>
</dbReference>
<organism evidence="6 7">
    <name type="scientific">Poecilia latipinna</name>
    <name type="common">sailfin molly</name>
    <dbReference type="NCBI Taxonomy" id="48699"/>
    <lineage>
        <taxon>Eukaryota</taxon>
        <taxon>Metazoa</taxon>
        <taxon>Chordata</taxon>
        <taxon>Craniata</taxon>
        <taxon>Vertebrata</taxon>
        <taxon>Euteleostomi</taxon>
        <taxon>Actinopterygii</taxon>
        <taxon>Neopterygii</taxon>
        <taxon>Teleostei</taxon>
        <taxon>Neoteleostei</taxon>
        <taxon>Acanthomorphata</taxon>
        <taxon>Ovalentaria</taxon>
        <taxon>Atherinomorphae</taxon>
        <taxon>Cyprinodontiformes</taxon>
        <taxon>Poeciliidae</taxon>
        <taxon>Poeciliinae</taxon>
        <taxon>Poecilia</taxon>
    </lineage>
</organism>
<feature type="region of interest" description="Disordered" evidence="3">
    <location>
        <begin position="514"/>
        <end position="533"/>
    </location>
</feature>
<reference evidence="6" key="1">
    <citation type="submission" date="2025-08" db="UniProtKB">
        <authorList>
            <consortium name="Ensembl"/>
        </authorList>
    </citation>
    <scope>IDENTIFICATION</scope>
</reference>
<dbReference type="Pfam" id="PF13843">
    <property type="entry name" value="DDE_Tnp_1_7"/>
    <property type="match status" value="2"/>
</dbReference>
<dbReference type="STRING" id="48699.ENSPLAP00000006344"/>
<feature type="domain" description="HTH CENPB-type" evidence="5">
    <location>
        <begin position="1331"/>
        <end position="1403"/>
    </location>
</feature>
<evidence type="ECO:0000313" key="6">
    <source>
        <dbReference type="Ensembl" id="ENSPLAP00000006344.1"/>
    </source>
</evidence>
<dbReference type="GO" id="GO:0008270">
    <property type="term" value="F:zinc ion binding"/>
    <property type="evidence" value="ECO:0007669"/>
    <property type="project" value="UniProtKB-KW"/>
</dbReference>
<evidence type="ECO:0000313" key="7">
    <source>
        <dbReference type="Proteomes" id="UP000261500"/>
    </source>
</evidence>
<dbReference type="InterPro" id="IPR057618">
    <property type="entry name" value="Znf_POGZ/Z280C-D-like"/>
</dbReference>
<name>A0A3B3U122_9TELE</name>
<feature type="region of interest" description="Disordered" evidence="3">
    <location>
        <begin position="1241"/>
        <end position="1289"/>
    </location>
</feature>
<feature type="compositionally biased region" description="Acidic residues" evidence="3">
    <location>
        <begin position="1684"/>
        <end position="1705"/>
    </location>
</feature>
<evidence type="ECO:0008006" key="8">
    <source>
        <dbReference type="Google" id="ProtNLM"/>
    </source>
</evidence>
<evidence type="ECO:0000256" key="1">
    <source>
        <dbReference type="ARBA" id="ARBA00023125"/>
    </source>
</evidence>
<feature type="compositionally biased region" description="Acidic residues" evidence="3">
    <location>
        <begin position="1734"/>
        <end position="1746"/>
    </location>
</feature>
<feature type="region of interest" description="Disordered" evidence="3">
    <location>
        <begin position="858"/>
        <end position="900"/>
    </location>
</feature>
<feature type="compositionally biased region" description="Basic and acidic residues" evidence="3">
    <location>
        <begin position="1747"/>
        <end position="1789"/>
    </location>
</feature>
<dbReference type="InterPro" id="IPR029526">
    <property type="entry name" value="PGBD"/>
</dbReference>
<dbReference type="GO" id="GO:0003677">
    <property type="term" value="F:DNA binding"/>
    <property type="evidence" value="ECO:0007669"/>
    <property type="project" value="UniProtKB-KW"/>
</dbReference>
<dbReference type="SMART" id="SM00355">
    <property type="entry name" value="ZnF_C2H2"/>
    <property type="match status" value="8"/>
</dbReference>
<dbReference type="PANTHER" id="PTHR46599:SF1">
    <property type="entry name" value="POGO TRANSPOSABLE ELEMENT WITH ZNF DOMAIN"/>
    <property type="match status" value="1"/>
</dbReference>
<sequence length="1789" mass="198665">MDTELFMECEEEELEPWQQVDDSVEEDDMEYTDNYGEPVEDSSPCETPPPRSPLPSTPVPAGAPPFVSSPPLPPLSVSTSKPAASAPPLRAQAPPLILTQTTGGTFLLPTGAGATQPILLTAQGFQVPTVMTPGAPLVLNLQPNLQTVQLIQSPPLGQLVRPAVTVSTMLSHNQTGPGPAHPGSGFTTLTIRTGAPGSVNLQVAPVGGAGSLKLAGSTGLRPASTNGILKATPLSAATVPGPTQRVVTTATVAAPPRVVMSVEEFYYGRFSGDVSLRRPPPPGAAIFSFTCNICCFRAENNLRLMQHVLHHSELVVESRERQCCRFCYRQFSSQSQLRDHQDQVHGSAQSTCLCRICEWAFDSEPAFLNHMKSNHKPGEMPYVCQVCSFRSSFYSDVVQHFATFHRETPFLLCVFCLKVMKNPGNYQQHLFRHKLSQAFHCNRCRLQFTFLKDKMQHKVENHRSFRRPPQLEGLPPGSKVTIRTYGKVRPPIASNCIYQPNRIKTEPMFPIQKNPPLFKVPKSPTRRGPGRREPGRFWSADRLVCLECGTDASDLTAHFPTYVHCLLCPYSSCCSRAYAAHMIHHHVRGSRDRVLPLQKAPPPCAFLLRCSECDFLPQTADQMAEHLLSNPEHNGATCCSREYVEPDILLCFSAEQRSAEEPDQNQVSAEPAWKLAESWKRPEESSRTAILSFTQPSGPNHFLSKNSDAIDFFSLLFPPALVELIAKETNAHAKACRLLGCCPPDWVPITGREVKGFLGLVILMGVHNLPDPAHYWSFNHFDNSYTFHRAMPLRRFQQIAAHLRMGSFVGELHGPGRSADPLHAFRPMLGLLGGAMWDAYRPNCCLAVDRALLPSLEDEERGGGERGGGERGGRERGGGEEERGGGERGGGEERGSGGSAQPQVWLLCDSKSGYCHRLSIQLGRRRGLDLGFSVVPELVRDLDNKHHQLFLANSLASIPLMQMLLKQNIYACSSFPPPSPILPRPLWDDGELHNPGDFLQRQCGPLLVTRWRDTKEMGCLSTNAAPGQPDAVWRSKAGGLVTIERPMAFRLLQENMRGVDICKQLLACNPLGGVPQDRHWRNLFWFLVNLSVVNAFIVLRESRKDNPPAWVQDGLFSQLAFRRRLGNQLARCAQRHGEGPESPGPRGARAAAEEPVQQRHKMAKISSISKRCRNCNMKNLRHESVYGCTVCDANLCKRPNCFWEFHGLPPLHRGSTKLGFLKDRLSGEIVVDEVSVDETFGPVEDLDFSDDEPLDEPEDEEDMNPTGAGPESSPPTESGSHDATQPAVVRPGPLSVRQLRIILFALCEGLRQASRVFSTDPQLIRRWLREARPAQEQEQHADGAARMVAWVLSMREQQLPLTESNLFNKASVLKKKKAFGDAFRISYDWAVGFLLRHRLGVCRAGRAVGLGRAAPPPLQAQVCAFREFMRRAVRSHRLAQGAVAAMDELCVFVDFRLVQDRSRRREALELSGSTPLLTVYLAVLADGAVLPALVLLSRPVPQVAPPDLALLEVRTDGLSAEDALDLWTTKVWLPHLSGPARSGKSLLVLDRHREHLADPFLAALSAARSLPAVIPSGCSFCLQPLDVCLKPALQRFLLARWARFAAGPEPELDDPTHKPQDNVTRMLVDWLLDAMMHLRRLPHTWRTSFQLTGLLQDQTGSEPRDQQTELIRTLTCILLGPDAAETEPAELQEDEDQDGDREETSEEKPMSKVDETEDRKETEDSAHETRGGQEDMETLEDSEEEEGHQRQEETKEASRERRETRIEIGEEVGDEWKIRSDGARTEEDS</sequence>
<dbReference type="PROSITE" id="PS51253">
    <property type="entry name" value="HTH_CENPB"/>
    <property type="match status" value="1"/>
</dbReference>
<feature type="compositionally biased region" description="Basic and acidic residues" evidence="3">
    <location>
        <begin position="1706"/>
        <end position="1733"/>
    </location>
</feature>
<dbReference type="InterPro" id="IPR006600">
    <property type="entry name" value="HTH_CenpB_DNA-bd_dom"/>
</dbReference>
<dbReference type="PROSITE" id="PS00028">
    <property type="entry name" value="ZINC_FINGER_C2H2_1"/>
    <property type="match status" value="3"/>
</dbReference>
<dbReference type="Gene3D" id="3.30.160.60">
    <property type="entry name" value="Classic Zinc Finger"/>
    <property type="match status" value="1"/>
</dbReference>
<dbReference type="Pfam" id="PF25429">
    <property type="entry name" value="zf-POGZ"/>
    <property type="match status" value="1"/>
</dbReference>
<reference evidence="6" key="2">
    <citation type="submission" date="2025-09" db="UniProtKB">
        <authorList>
            <consortium name="Ensembl"/>
        </authorList>
    </citation>
    <scope>IDENTIFICATION</scope>
</reference>
<feature type="compositionally biased region" description="Basic and acidic residues" evidence="3">
    <location>
        <begin position="861"/>
        <end position="895"/>
    </location>
</feature>
<accession>A0A3B3U122</accession>
<keyword evidence="2" id="KW-0862">Zinc</keyword>
<feature type="compositionally biased region" description="Acidic residues" evidence="3">
    <location>
        <begin position="1"/>
        <end position="15"/>
    </location>
</feature>
<feature type="compositionally biased region" description="Low complexity" evidence="3">
    <location>
        <begin position="1269"/>
        <end position="1278"/>
    </location>
</feature>
<dbReference type="InterPro" id="IPR013087">
    <property type="entry name" value="Znf_C2H2_type"/>
</dbReference>
<keyword evidence="1" id="KW-0238">DNA-binding</keyword>
<proteinExistence type="predicted"/>
<dbReference type="Ensembl" id="ENSPLAT00000006416.1">
    <property type="protein sequence ID" value="ENSPLAP00000006344.1"/>
    <property type="gene ID" value="ENSPLAG00000008440.1"/>
</dbReference>
<feature type="region of interest" description="Disordered" evidence="3">
    <location>
        <begin position="1"/>
        <end position="88"/>
    </location>
</feature>
<feature type="compositionally biased region" description="Acidic residues" evidence="3">
    <location>
        <begin position="1244"/>
        <end position="1263"/>
    </location>
</feature>
<evidence type="ECO:0000259" key="4">
    <source>
        <dbReference type="PROSITE" id="PS50157"/>
    </source>
</evidence>
<feature type="compositionally biased region" description="Acidic residues" evidence="3">
    <location>
        <begin position="22"/>
        <end position="31"/>
    </location>
</feature>
<evidence type="ECO:0000256" key="2">
    <source>
        <dbReference type="PROSITE-ProRule" id="PRU00042"/>
    </source>
</evidence>